<keyword evidence="3" id="KW-1185">Reference proteome</keyword>
<dbReference type="Proteomes" id="UP000299102">
    <property type="component" value="Unassembled WGS sequence"/>
</dbReference>
<organism evidence="2 3">
    <name type="scientific">Eumeta variegata</name>
    <name type="common">Bagworm moth</name>
    <name type="synonym">Eumeta japonica</name>
    <dbReference type="NCBI Taxonomy" id="151549"/>
    <lineage>
        <taxon>Eukaryota</taxon>
        <taxon>Metazoa</taxon>
        <taxon>Ecdysozoa</taxon>
        <taxon>Arthropoda</taxon>
        <taxon>Hexapoda</taxon>
        <taxon>Insecta</taxon>
        <taxon>Pterygota</taxon>
        <taxon>Neoptera</taxon>
        <taxon>Endopterygota</taxon>
        <taxon>Lepidoptera</taxon>
        <taxon>Glossata</taxon>
        <taxon>Ditrysia</taxon>
        <taxon>Tineoidea</taxon>
        <taxon>Psychidae</taxon>
        <taxon>Oiketicinae</taxon>
        <taxon>Eumeta</taxon>
    </lineage>
</organism>
<evidence type="ECO:0000313" key="3">
    <source>
        <dbReference type="Proteomes" id="UP000299102"/>
    </source>
</evidence>
<protein>
    <submittedName>
        <fullName evidence="2">Uncharacterized protein</fullName>
    </submittedName>
</protein>
<reference evidence="2 3" key="1">
    <citation type="journal article" date="2019" name="Commun. Biol.">
        <title>The bagworm genome reveals a unique fibroin gene that provides high tensile strength.</title>
        <authorList>
            <person name="Kono N."/>
            <person name="Nakamura H."/>
            <person name="Ohtoshi R."/>
            <person name="Tomita M."/>
            <person name="Numata K."/>
            <person name="Arakawa K."/>
        </authorList>
    </citation>
    <scope>NUCLEOTIDE SEQUENCE [LARGE SCALE GENOMIC DNA]</scope>
</reference>
<comment type="caution">
    <text evidence="2">The sequence shown here is derived from an EMBL/GenBank/DDBJ whole genome shotgun (WGS) entry which is preliminary data.</text>
</comment>
<gene>
    <name evidence="2" type="ORF">EVAR_88715_1</name>
</gene>
<evidence type="ECO:0000313" key="2">
    <source>
        <dbReference type="EMBL" id="GBP61792.1"/>
    </source>
</evidence>
<name>A0A4C1XFP1_EUMVA</name>
<accession>A0A4C1XFP1</accession>
<proteinExistence type="predicted"/>
<feature type="compositionally biased region" description="Basic and acidic residues" evidence="1">
    <location>
        <begin position="55"/>
        <end position="68"/>
    </location>
</feature>
<feature type="region of interest" description="Disordered" evidence="1">
    <location>
        <begin position="46"/>
        <end position="83"/>
    </location>
</feature>
<dbReference type="EMBL" id="BGZK01000823">
    <property type="protein sequence ID" value="GBP61792.1"/>
    <property type="molecule type" value="Genomic_DNA"/>
</dbReference>
<sequence length="102" mass="10715">MIAFVSQSTQRLTDPDEVAAPAKYYGVVYSTFMFRILKRTFTGTYIGAPAQGGGARDEGRRPGGERARGRPANGAGDGAPHALSPVAVRNGIIRAAIPPVKS</sequence>
<dbReference type="AlphaFoldDB" id="A0A4C1XFP1"/>
<evidence type="ECO:0000256" key="1">
    <source>
        <dbReference type="SAM" id="MobiDB-lite"/>
    </source>
</evidence>